<dbReference type="SMART" id="SM00493">
    <property type="entry name" value="TOPRIM"/>
    <property type="match status" value="1"/>
</dbReference>
<dbReference type="InterPro" id="IPR002694">
    <property type="entry name" value="Znf_CHC2"/>
</dbReference>
<dbReference type="GO" id="GO:0005737">
    <property type="term" value="C:cytoplasm"/>
    <property type="evidence" value="ECO:0007669"/>
    <property type="project" value="TreeGrafter"/>
</dbReference>
<keyword evidence="13" id="KW-1185">Reference proteome</keyword>
<dbReference type="PROSITE" id="PS50880">
    <property type="entry name" value="TOPRIM"/>
    <property type="match status" value="1"/>
</dbReference>
<dbReference type="Gene3D" id="3.40.50.300">
    <property type="entry name" value="P-loop containing nucleotide triphosphate hydrolases"/>
    <property type="match status" value="1"/>
</dbReference>
<dbReference type="GO" id="GO:0003677">
    <property type="term" value="F:DNA binding"/>
    <property type="evidence" value="ECO:0007669"/>
    <property type="project" value="InterPro"/>
</dbReference>
<dbReference type="PANTHER" id="PTHR30313">
    <property type="entry name" value="DNA PRIMASE"/>
    <property type="match status" value="1"/>
</dbReference>
<dbReference type="CDD" id="cd03364">
    <property type="entry name" value="TOPRIM_DnaG_primases"/>
    <property type="match status" value="1"/>
</dbReference>
<evidence type="ECO:0000313" key="12">
    <source>
        <dbReference type="EMBL" id="ANF51730.1"/>
    </source>
</evidence>
<dbReference type="InterPro" id="IPR034151">
    <property type="entry name" value="TOPRIM_DnaG_bac"/>
</dbReference>
<feature type="domain" description="Toprim" evidence="11">
    <location>
        <begin position="258"/>
        <end position="350"/>
    </location>
</feature>
<dbReference type="GO" id="GO:0006269">
    <property type="term" value="P:DNA replication, synthesis of primer"/>
    <property type="evidence" value="ECO:0007669"/>
    <property type="project" value="UniProtKB-KW"/>
</dbReference>
<feature type="region of interest" description="Disordered" evidence="10">
    <location>
        <begin position="1065"/>
        <end position="1090"/>
    </location>
</feature>
<evidence type="ECO:0000256" key="2">
    <source>
        <dbReference type="ARBA" id="ARBA00022515"/>
    </source>
</evidence>
<keyword evidence="8" id="KW-0862">Zinc</keyword>
<keyword evidence="1" id="KW-0240">DNA-directed RNA polymerase</keyword>
<keyword evidence="3" id="KW-0808">Transferase</keyword>
<reference evidence="12 13" key="1">
    <citation type="submission" date="2016-04" db="EMBL/GenBank/DDBJ databases">
        <title>Complete Genome Sequence of Chryseobacterium sp. IHBB 10212.</title>
        <authorList>
            <person name="Pal M."/>
            <person name="Swarnkar M.K."/>
            <person name="Kaushal K."/>
            <person name="Chhibber S."/>
            <person name="Singh A.K."/>
            <person name="Gulati A."/>
        </authorList>
    </citation>
    <scope>NUCLEOTIDE SEQUENCE [LARGE SCALE GENOMIC DNA]</scope>
    <source>
        <strain evidence="12 13">IHBB 10212</strain>
    </source>
</reference>
<protein>
    <submittedName>
        <fullName evidence="12">DNA primase</fullName>
    </submittedName>
</protein>
<dbReference type="SUPFAM" id="SSF57783">
    <property type="entry name" value="Zinc beta-ribbon"/>
    <property type="match status" value="1"/>
</dbReference>
<dbReference type="InterPro" id="IPR036977">
    <property type="entry name" value="DNA_primase_Znf_CHC2"/>
</dbReference>
<dbReference type="Pfam" id="PF08275">
    <property type="entry name" value="DNAG_N"/>
    <property type="match status" value="1"/>
</dbReference>
<dbReference type="Gene3D" id="3.90.980.10">
    <property type="entry name" value="DNA primase, catalytic core, N-terminal domain"/>
    <property type="match status" value="1"/>
</dbReference>
<dbReference type="InterPro" id="IPR013264">
    <property type="entry name" value="DNAG_N"/>
</dbReference>
<keyword evidence="4" id="KW-0548">Nucleotidyltransferase</keyword>
<evidence type="ECO:0000256" key="4">
    <source>
        <dbReference type="ARBA" id="ARBA00022695"/>
    </source>
</evidence>
<evidence type="ECO:0000313" key="13">
    <source>
        <dbReference type="Proteomes" id="UP000077824"/>
    </source>
</evidence>
<evidence type="ECO:0000256" key="7">
    <source>
        <dbReference type="ARBA" id="ARBA00022771"/>
    </source>
</evidence>
<proteinExistence type="predicted"/>
<dbReference type="OrthoDB" id="9803773at2"/>
<keyword evidence="9" id="KW-0804">Transcription</keyword>
<evidence type="ECO:0000256" key="10">
    <source>
        <dbReference type="SAM" id="MobiDB-lite"/>
    </source>
</evidence>
<keyword evidence="7" id="KW-0863">Zinc-finger</keyword>
<dbReference type="InterPro" id="IPR037068">
    <property type="entry name" value="DNA_primase_core_N_sf"/>
</dbReference>
<sequence length="1090" mass="125602">MAYIKQEFIDKVLQDADIIEVFHTYEDPVKKRGVNYFCKSPFTDEKSASCCVNPTTQLFKDFSSGKAGNIWTYIMHKNNCSYVEAIEDLAKKQGKTIEYENPEVAEKIKLKKEKEQNLRKYLDALLVKFQNKLFKLERSHPAWLEIKRRGYSDEDVKDWGLGYAPGNYFMYDLFSEAGNVEAGKKLGLINDANADKLFNKLVYPIRDERGQLTGFASRRLDNNDDYAKWMNPSENELYDKKQTLYGLNIAKNAIVKQNRVWIVEGYNDVIAWHLCGQENTVAVSGTAFTIEQMKKLKKLTSKITLCLDGDAAGQKKVSQYVAKLLELGFAVEVCFLPNDLDPDDYSRIIPPEDVCRRLISEDINLSKSLQPYITNGFEVFLKEKNKGDELDRTNGIREIIKTISRIPDIALRNLYSERLQKEAKVKPALIKELLREQEAEQVKILNAASEKFVRPYGVTMSFEDIEPLVDKYELFIDNNQIYMQDSYSWPITFESVSNFSIEILQHMNDDKFPKKLLRVCNTDNEERIFDVPANTLNSLQRFEDALSDQGNYVFSGDTKHLRKLKTYLFDKMGVGRKVDILGWNPEGFFCWNNSVTIPGKPSIPINKDGIFHFDGHTYYVPSANEIYKTNPYRFQQQKKLVLKTVSFSIEDYLSQMYKVHREFAIPGILFAFATAHQDIIFDVAKGFPEFFLYGPASTGKDQLFSCIKRMFGFTETDLISLENGQSTGKAKLRSFAEFSNMVVHLSEYTNSNRDNVGMLKELWGKNGYKIGTMDSKVSTDMIPILCSAMITGNEYPMDVPLMSRLVFGEMKKYIFNDQEVEEYKKLAKMLTETVTSFMDKVIWQRTAFVDNFSDKFNLYKKTLSKRPAFVGAIDRIITNFAVLGATYEILRDANVFIFPFSLDDMLKAFDDLAANLRSKISSASIFIKFWQLFMVALRGNSVTQLKEGRDYKIDGDILYIQFTSVFSRIQTEWFPRFNEGCPGIRTFQDEIKNESYFIEATKKRMEIEEKEEPGTPYDQKLKKKEKSNSASVYALDLTKMPADTKDDIENAIYWQRQGRNPNGNLFDPLQPLLQNNGLKTSDHEDVINRV</sequence>
<dbReference type="EMBL" id="CP015199">
    <property type="protein sequence ID" value="ANF51730.1"/>
    <property type="molecule type" value="Genomic_DNA"/>
</dbReference>
<evidence type="ECO:0000256" key="6">
    <source>
        <dbReference type="ARBA" id="ARBA00022723"/>
    </source>
</evidence>
<evidence type="ECO:0000256" key="9">
    <source>
        <dbReference type="ARBA" id="ARBA00023163"/>
    </source>
</evidence>
<keyword evidence="5" id="KW-0235">DNA replication</keyword>
<dbReference type="Pfam" id="PF13155">
    <property type="entry name" value="Toprim_2"/>
    <property type="match status" value="1"/>
</dbReference>
<dbReference type="InterPro" id="IPR050219">
    <property type="entry name" value="DnaG_primase"/>
</dbReference>
<dbReference type="SUPFAM" id="SSF56731">
    <property type="entry name" value="DNA primase core"/>
    <property type="match status" value="1"/>
</dbReference>
<dbReference type="GO" id="GO:0008270">
    <property type="term" value="F:zinc ion binding"/>
    <property type="evidence" value="ECO:0007669"/>
    <property type="project" value="UniProtKB-KW"/>
</dbReference>
<dbReference type="Proteomes" id="UP000077824">
    <property type="component" value="Chromosome"/>
</dbReference>
<dbReference type="KEGG" id="chh:A0O34_14995"/>
<organism evidence="12 13">
    <name type="scientific">Chryseobacterium glaciei</name>
    <dbReference type="NCBI Taxonomy" id="1685010"/>
    <lineage>
        <taxon>Bacteria</taxon>
        <taxon>Pseudomonadati</taxon>
        <taxon>Bacteroidota</taxon>
        <taxon>Flavobacteriia</taxon>
        <taxon>Flavobacteriales</taxon>
        <taxon>Weeksellaceae</taxon>
        <taxon>Chryseobacterium group</taxon>
        <taxon>Chryseobacterium</taxon>
    </lineage>
</organism>
<dbReference type="InterPro" id="IPR027417">
    <property type="entry name" value="P-loop_NTPase"/>
</dbReference>
<dbReference type="STRING" id="1685010.A0O34_14995"/>
<dbReference type="Pfam" id="PF01807">
    <property type="entry name" value="Zn_ribbon_DnaG"/>
    <property type="match status" value="1"/>
</dbReference>
<accession>A0A172XXX2</accession>
<dbReference type="AlphaFoldDB" id="A0A172XXX2"/>
<dbReference type="GO" id="GO:0000428">
    <property type="term" value="C:DNA-directed RNA polymerase complex"/>
    <property type="evidence" value="ECO:0007669"/>
    <property type="project" value="UniProtKB-KW"/>
</dbReference>
<keyword evidence="6" id="KW-0479">Metal-binding</keyword>
<evidence type="ECO:0000256" key="8">
    <source>
        <dbReference type="ARBA" id="ARBA00022833"/>
    </source>
</evidence>
<dbReference type="RefSeq" id="WP_066756121.1">
    <property type="nucleotide sequence ID" value="NZ_CP015199.1"/>
</dbReference>
<dbReference type="PANTHER" id="PTHR30313:SF2">
    <property type="entry name" value="DNA PRIMASE"/>
    <property type="match status" value="1"/>
</dbReference>
<dbReference type="GO" id="GO:1990077">
    <property type="term" value="C:primosome complex"/>
    <property type="evidence" value="ECO:0007669"/>
    <property type="project" value="UniProtKB-KW"/>
</dbReference>
<dbReference type="Gene3D" id="3.40.1360.10">
    <property type="match status" value="1"/>
</dbReference>
<name>A0A172XXX2_9FLAO</name>
<dbReference type="SMART" id="SM00400">
    <property type="entry name" value="ZnF_CHCC"/>
    <property type="match status" value="1"/>
</dbReference>
<feature type="compositionally biased region" description="Basic and acidic residues" evidence="10">
    <location>
        <begin position="1080"/>
        <end position="1090"/>
    </location>
</feature>
<gene>
    <name evidence="12" type="ORF">A0O34_14995</name>
</gene>
<evidence type="ECO:0000256" key="1">
    <source>
        <dbReference type="ARBA" id="ARBA00022478"/>
    </source>
</evidence>
<evidence type="ECO:0000256" key="5">
    <source>
        <dbReference type="ARBA" id="ARBA00022705"/>
    </source>
</evidence>
<dbReference type="InterPro" id="IPR006171">
    <property type="entry name" value="TOPRIM_dom"/>
</dbReference>
<evidence type="ECO:0000256" key="3">
    <source>
        <dbReference type="ARBA" id="ARBA00022679"/>
    </source>
</evidence>
<dbReference type="Gene3D" id="3.90.580.10">
    <property type="entry name" value="Zinc finger, CHC2-type domain"/>
    <property type="match status" value="1"/>
</dbReference>
<keyword evidence="2" id="KW-0639">Primosome</keyword>
<dbReference type="GO" id="GO:0003899">
    <property type="term" value="F:DNA-directed RNA polymerase activity"/>
    <property type="evidence" value="ECO:0007669"/>
    <property type="project" value="InterPro"/>
</dbReference>
<evidence type="ECO:0000259" key="11">
    <source>
        <dbReference type="PROSITE" id="PS50880"/>
    </source>
</evidence>